<dbReference type="EMBL" id="AEEG01000002">
    <property type="protein sequence ID" value="EFL96493.1"/>
    <property type="molecule type" value="Genomic_DNA"/>
</dbReference>
<evidence type="ECO:0000313" key="2">
    <source>
        <dbReference type="Proteomes" id="UP000004470"/>
    </source>
</evidence>
<dbReference type="Proteomes" id="UP000004470">
    <property type="component" value="Unassembled WGS sequence"/>
</dbReference>
<name>E0NE22_PEDAC</name>
<protein>
    <submittedName>
        <fullName evidence="1">Uncharacterized protein</fullName>
    </submittedName>
</protein>
<keyword evidence="2" id="KW-1185">Reference proteome</keyword>
<comment type="caution">
    <text evidence="1">The sequence shown here is derived from an EMBL/GenBank/DDBJ whole genome shotgun (WGS) entry which is preliminary data.</text>
</comment>
<organism evidence="1 2">
    <name type="scientific">Pediococcus acidilactici DSM 20284</name>
    <dbReference type="NCBI Taxonomy" id="862514"/>
    <lineage>
        <taxon>Bacteria</taxon>
        <taxon>Bacillati</taxon>
        <taxon>Bacillota</taxon>
        <taxon>Bacilli</taxon>
        <taxon>Lactobacillales</taxon>
        <taxon>Lactobacillaceae</taxon>
        <taxon>Pediococcus</taxon>
        <taxon>Pediococcus acidilactici group</taxon>
    </lineage>
</organism>
<gene>
    <name evidence="1" type="ORF">HMPREF0623_0544</name>
</gene>
<evidence type="ECO:0000313" key="1">
    <source>
        <dbReference type="EMBL" id="EFL96493.1"/>
    </source>
</evidence>
<sequence>MKVFKRLLEIFKITSPLSLNTDSLMILLVRFKNKKGGKTFAIMKTS</sequence>
<accession>E0NE22</accession>
<proteinExistence type="predicted"/>
<reference evidence="1" key="1">
    <citation type="submission" date="2010-07" db="EMBL/GenBank/DDBJ databases">
        <authorList>
            <person name="Muzny D."/>
            <person name="Qin X."/>
            <person name="Deng J."/>
            <person name="Jiang H."/>
            <person name="Liu Y."/>
            <person name="Qu J."/>
            <person name="Song X.-Z."/>
            <person name="Zhang L."/>
            <person name="Thornton R."/>
            <person name="Coyle M."/>
            <person name="Francisco L."/>
            <person name="Jackson L."/>
            <person name="Javaid M."/>
            <person name="Korchina V."/>
            <person name="Kovar C."/>
            <person name="Mata R."/>
            <person name="Mathew T."/>
            <person name="Ngo R."/>
            <person name="Nguyen L."/>
            <person name="Nguyen N."/>
            <person name="Okwuonu G."/>
            <person name="Ongeri F."/>
            <person name="Pham C."/>
            <person name="Simmons D."/>
            <person name="Wilczek-Boney K."/>
            <person name="Hale W."/>
            <person name="Jakkamsetti A."/>
            <person name="Pham P."/>
            <person name="Ruth R."/>
            <person name="San Lucas F."/>
            <person name="Warren J."/>
            <person name="Zhang J."/>
            <person name="Zhao Z."/>
            <person name="Zhou C."/>
            <person name="Zhu D."/>
            <person name="Lee S."/>
            <person name="Bess C."/>
            <person name="Blankenburg K."/>
            <person name="Forbes L."/>
            <person name="Fu Q."/>
            <person name="Gubbala S."/>
            <person name="Hirani K."/>
            <person name="Jayaseelan J.C."/>
            <person name="Lara F."/>
            <person name="Munidasa M."/>
            <person name="Palculict T."/>
            <person name="Patil S."/>
            <person name="Pu L.-L."/>
            <person name="Saada N."/>
            <person name="Tang L."/>
            <person name="Weissenberger G."/>
            <person name="Zhu Y."/>
            <person name="Hemphill L."/>
            <person name="Shang Y."/>
            <person name="Youmans B."/>
            <person name="Ayvaz T."/>
            <person name="Ross M."/>
            <person name="Santibanez J."/>
            <person name="Aqrawi P."/>
            <person name="Gross S."/>
            <person name="Joshi V."/>
            <person name="Fowler G."/>
            <person name="Nazareth L."/>
            <person name="Reid J."/>
            <person name="Worley K."/>
            <person name="Petrosino J."/>
            <person name="Highlander S."/>
            <person name="Gibbs R."/>
        </authorList>
    </citation>
    <scope>NUCLEOTIDE SEQUENCE [LARGE SCALE GENOMIC DNA]</scope>
    <source>
        <strain evidence="1">DSM 20284</strain>
    </source>
</reference>
<dbReference type="HOGENOM" id="CLU_3186950_0_0_9"/>
<dbReference type="AlphaFoldDB" id="E0NE22"/>